<organism evidence="2 3">
    <name type="scientific">Caenorhabditis nigoni</name>
    <dbReference type="NCBI Taxonomy" id="1611254"/>
    <lineage>
        <taxon>Eukaryota</taxon>
        <taxon>Metazoa</taxon>
        <taxon>Ecdysozoa</taxon>
        <taxon>Nematoda</taxon>
        <taxon>Chromadorea</taxon>
        <taxon>Rhabditida</taxon>
        <taxon>Rhabditina</taxon>
        <taxon>Rhabditomorpha</taxon>
        <taxon>Rhabditoidea</taxon>
        <taxon>Rhabditidae</taxon>
        <taxon>Peloderinae</taxon>
        <taxon>Caenorhabditis</taxon>
    </lineage>
</organism>
<dbReference type="EMBL" id="PDUG01000001">
    <property type="protein sequence ID" value="PIC53889.1"/>
    <property type="molecule type" value="Genomic_DNA"/>
</dbReference>
<protein>
    <recommendedName>
        <fullName evidence="1">DUF7154 domain-containing protein</fullName>
    </recommendedName>
</protein>
<sequence>MIYRRIQFWIHGMALWIFIIPGTEVFDLTSQVSIFSFIQISSRCDVNATIKNNLPEPNQGFQNSSTGSNVFNVIEKFFSNTQAPVCGSIICILLKRYPNEEDISGLVSLIRSHHAIVHVITSAAQSGGSQPKTMYSVASKINGMGAFEHDEHFKDVADELPMFSSPYPVYATTVQVTGSGTIGLPDLYLPLSNDYWVAITYQDHVPIDSFQSLNLRWVNPSDSGSFTVVAGAYYAGTYAYDYFTFHATNYKMTLDYNYSGPDVQNLQIRVYSQTPLNNWLPYSD</sequence>
<evidence type="ECO:0000259" key="1">
    <source>
        <dbReference type="Pfam" id="PF23673"/>
    </source>
</evidence>
<dbReference type="Proteomes" id="UP000230233">
    <property type="component" value="Chromosome I"/>
</dbReference>
<dbReference type="STRING" id="1611254.A0A2G5VPZ0"/>
<dbReference type="InterPro" id="IPR055578">
    <property type="entry name" value="DUF7154"/>
</dbReference>
<dbReference type="GO" id="GO:0045087">
    <property type="term" value="P:innate immune response"/>
    <property type="evidence" value="ECO:0007669"/>
    <property type="project" value="TreeGrafter"/>
</dbReference>
<dbReference type="PANTHER" id="PTHR23062">
    <property type="entry name" value="HYPOTHETICAL PROTEIN C.ELEGANS"/>
    <property type="match status" value="1"/>
</dbReference>
<evidence type="ECO:0000313" key="2">
    <source>
        <dbReference type="EMBL" id="PIC53889.1"/>
    </source>
</evidence>
<keyword evidence="3" id="KW-1185">Reference proteome</keyword>
<dbReference type="OrthoDB" id="5850216at2759"/>
<gene>
    <name evidence="2" type="primary">Cnig_chr_I.g3387</name>
    <name evidence="2" type="ORF">B9Z55_003387</name>
</gene>
<comment type="caution">
    <text evidence="2">The sequence shown here is derived from an EMBL/GenBank/DDBJ whole genome shotgun (WGS) entry which is preliminary data.</text>
</comment>
<reference evidence="3" key="1">
    <citation type="submission" date="2017-10" db="EMBL/GenBank/DDBJ databases">
        <title>Rapid genome shrinkage in a self-fertile nematode reveals novel sperm competition proteins.</title>
        <authorList>
            <person name="Yin D."/>
            <person name="Schwarz E.M."/>
            <person name="Thomas C.G."/>
            <person name="Felde R.L."/>
            <person name="Korf I.F."/>
            <person name="Cutter A.D."/>
            <person name="Schartner C.M."/>
            <person name="Ralston E.J."/>
            <person name="Meyer B.J."/>
            <person name="Haag E.S."/>
        </authorList>
    </citation>
    <scope>NUCLEOTIDE SEQUENCE [LARGE SCALE GENOMIC DNA]</scope>
    <source>
        <strain evidence="3">JU1422</strain>
    </source>
</reference>
<dbReference type="AlphaFoldDB" id="A0A2G5VPZ0"/>
<accession>A0A2G5VPZ0</accession>
<evidence type="ECO:0000313" key="3">
    <source>
        <dbReference type="Proteomes" id="UP000230233"/>
    </source>
</evidence>
<feature type="domain" description="DUF7154" evidence="1">
    <location>
        <begin position="173"/>
        <end position="273"/>
    </location>
</feature>
<dbReference type="Pfam" id="PF23673">
    <property type="entry name" value="DUF7154"/>
    <property type="match status" value="1"/>
</dbReference>
<dbReference type="PANTHER" id="PTHR23062:SF3">
    <property type="entry name" value="ANF_RECEPTOR DOMAIN-CONTAINING PROTEIN-RELATED"/>
    <property type="match status" value="1"/>
</dbReference>
<proteinExistence type="predicted"/>
<name>A0A2G5VPZ0_9PELO</name>